<gene>
    <name evidence="1" type="ORF">PoMZ_07233</name>
</gene>
<dbReference type="EMBL" id="CP034207">
    <property type="protein sequence ID" value="QBZ60294.1"/>
    <property type="molecule type" value="Genomic_DNA"/>
</dbReference>
<organism evidence="1 2">
    <name type="scientific">Pyricularia oryzae</name>
    <name type="common">Rice blast fungus</name>
    <name type="synonym">Magnaporthe oryzae</name>
    <dbReference type="NCBI Taxonomy" id="318829"/>
    <lineage>
        <taxon>Eukaryota</taxon>
        <taxon>Fungi</taxon>
        <taxon>Dikarya</taxon>
        <taxon>Ascomycota</taxon>
        <taxon>Pezizomycotina</taxon>
        <taxon>Sordariomycetes</taxon>
        <taxon>Sordariomycetidae</taxon>
        <taxon>Magnaporthales</taxon>
        <taxon>Pyriculariaceae</taxon>
        <taxon>Pyricularia</taxon>
    </lineage>
</organism>
<reference evidence="1 2" key="1">
    <citation type="journal article" date="2019" name="Mol. Biol. Evol.">
        <title>Blast fungal genomes show frequent chromosomal changes, gene gains and losses, and effector gene turnover.</title>
        <authorList>
            <person name="Gomez Luciano L.B."/>
            <person name="Jason Tsai I."/>
            <person name="Chuma I."/>
            <person name="Tosa Y."/>
            <person name="Chen Y.H."/>
            <person name="Li J.Y."/>
            <person name="Li M.Y."/>
            <person name="Jade Lu M.Y."/>
            <person name="Nakayashiki H."/>
            <person name="Li W.H."/>
        </authorList>
    </citation>
    <scope>NUCLEOTIDE SEQUENCE [LARGE SCALE GENOMIC DNA]</scope>
    <source>
        <strain evidence="1">MZ5-1-6</strain>
    </source>
</reference>
<dbReference type="AlphaFoldDB" id="A0A4P7NEL2"/>
<name>A0A4P7NEL2_PYROR</name>
<evidence type="ECO:0000313" key="1">
    <source>
        <dbReference type="EMBL" id="QBZ60294.1"/>
    </source>
</evidence>
<protein>
    <submittedName>
        <fullName evidence="1">Uncharacterized protein</fullName>
    </submittedName>
</protein>
<dbReference type="Proteomes" id="UP000294847">
    <property type="component" value="Chromosome 4"/>
</dbReference>
<evidence type="ECO:0000313" key="2">
    <source>
        <dbReference type="Proteomes" id="UP000294847"/>
    </source>
</evidence>
<accession>A0A4P7NEL2</accession>
<proteinExistence type="predicted"/>
<sequence length="128" mass="14415">MYRVVGPIGCTGGKYPCSYNGKNGYVEGLIRHAALNTRLRRPNNSVGCNVAKEYNALLRNVISYRTTAIINCDHPTIFIGLFCATINHVRNKMIIALITEGRWRLILAKRMRWDSSKESQNLAFAKLA</sequence>